<reference evidence="1" key="1">
    <citation type="submission" date="2020-05" db="EMBL/GenBank/DDBJ databases">
        <authorList>
            <person name="Chiriac C."/>
            <person name="Salcher M."/>
            <person name="Ghai R."/>
            <person name="Kavagutti S V."/>
        </authorList>
    </citation>
    <scope>NUCLEOTIDE SEQUENCE</scope>
</reference>
<dbReference type="EMBL" id="LR798460">
    <property type="protein sequence ID" value="CAB5238002.1"/>
    <property type="molecule type" value="Genomic_DNA"/>
</dbReference>
<sequence>MEVIAKRSRRSEIKAQRKAAAKAYRSPNWSYTLRGPSCADMYRKDIKFYREFLLSESNERLRKMWFRAYNRSKHGYRNSIMKYKADTWRKVLPLP</sequence>
<gene>
    <name evidence="1" type="ORF">UFOVP142_67</name>
</gene>
<accession>A0A6J7XJV9</accession>
<evidence type="ECO:0000313" key="1">
    <source>
        <dbReference type="EMBL" id="CAB5238002.1"/>
    </source>
</evidence>
<name>A0A6J7XJV9_9CAUD</name>
<protein>
    <submittedName>
        <fullName evidence="1">Uncharacterized protein</fullName>
    </submittedName>
</protein>
<proteinExistence type="predicted"/>
<organism evidence="1">
    <name type="scientific">uncultured Caudovirales phage</name>
    <dbReference type="NCBI Taxonomy" id="2100421"/>
    <lineage>
        <taxon>Viruses</taxon>
        <taxon>Duplodnaviria</taxon>
        <taxon>Heunggongvirae</taxon>
        <taxon>Uroviricota</taxon>
        <taxon>Caudoviricetes</taxon>
        <taxon>Peduoviridae</taxon>
        <taxon>Maltschvirus</taxon>
        <taxon>Maltschvirus maltsch</taxon>
    </lineage>
</organism>